<dbReference type="Gene3D" id="3.30.420.40">
    <property type="match status" value="2"/>
</dbReference>
<dbReference type="RefSeq" id="WP_048570733.1">
    <property type="nucleotide sequence ID" value="NZ_LFVU01000027.1"/>
</dbReference>
<name>A0A0J8D603_CLOCY</name>
<dbReference type="PATRIC" id="fig|1121307.3.peg.903"/>
<dbReference type="Gene3D" id="3.30.1490.300">
    <property type="match status" value="1"/>
</dbReference>
<comment type="caution">
    <text evidence="1">The sequence shown here is derived from an EMBL/GenBank/DDBJ whole genome shotgun (WGS) entry which is preliminary data.</text>
</comment>
<dbReference type="AlphaFoldDB" id="A0A0J8D603"/>
<dbReference type="STRING" id="1121307.CLCY_2c00470"/>
<reference evidence="1 2" key="1">
    <citation type="submission" date="2015-06" db="EMBL/GenBank/DDBJ databases">
        <title>Draft genome sequence of the purine-degrading Clostridium cylindrosporum HC-1 (DSM 605).</title>
        <authorList>
            <person name="Poehlein A."/>
            <person name="Schiel-Bengelsdorf B."/>
            <person name="Bengelsdorf F."/>
            <person name="Daniel R."/>
            <person name="Duerre P."/>
        </authorList>
    </citation>
    <scope>NUCLEOTIDE SEQUENCE [LARGE SCALE GENOMIC DNA]</scope>
    <source>
        <strain evidence="1 2">DSM 605</strain>
    </source>
</reference>
<sequence length="334" mass="37898">MGNKLCIDFSSNKIRFARGRYRKGFIIDSFFSVSLDGESLINSSYSEEVLGETIRNKLKDKKIKDTGVTFIISAMPNMLVREINVPLAKKSDTYRMVKQEAAAHFPINMDNYVIDYRVVDNYVEDKIKKQKLIGIAVPKFLIERLIGIANAADLRLDKIDIEANTLSKLLYEYQKQQGVISEKPSIICAIQDTYITMVVVKKGVIQMSKTNSYESVDTTLNQPALNEVAPTNEFDNANNSYTSASEQVKVEVINDVSDSIVRYINFYTSKQREEIETVYILGKVGDQLDIAGGIRERIEVQTKNIDDLKVVISNKDYKDKDAYKYKNVFAGLLK</sequence>
<accession>A0A0J8D603</accession>
<protein>
    <submittedName>
        <fullName evidence="1">Tfp pilus assembly protein ATPase PilM-like protein</fullName>
    </submittedName>
</protein>
<proteinExistence type="predicted"/>
<dbReference type="EMBL" id="LFVU01000027">
    <property type="protein sequence ID" value="KMT21287.1"/>
    <property type="molecule type" value="Genomic_DNA"/>
</dbReference>
<evidence type="ECO:0000313" key="2">
    <source>
        <dbReference type="Proteomes" id="UP000036756"/>
    </source>
</evidence>
<dbReference type="OrthoDB" id="5291956at2"/>
<organism evidence="1 2">
    <name type="scientific">Clostridium cylindrosporum DSM 605</name>
    <dbReference type="NCBI Taxonomy" id="1121307"/>
    <lineage>
        <taxon>Bacteria</taxon>
        <taxon>Bacillati</taxon>
        <taxon>Bacillota</taxon>
        <taxon>Clostridia</taxon>
        <taxon>Eubacteriales</taxon>
        <taxon>Clostridiaceae</taxon>
        <taxon>Clostridium</taxon>
    </lineage>
</organism>
<gene>
    <name evidence="1" type="ORF">CLCY_2c00470</name>
</gene>
<evidence type="ECO:0000313" key="1">
    <source>
        <dbReference type="EMBL" id="KMT21287.1"/>
    </source>
</evidence>
<dbReference type="Proteomes" id="UP000036756">
    <property type="component" value="Unassembled WGS sequence"/>
</dbReference>
<keyword evidence="2" id="KW-1185">Reference proteome</keyword>